<dbReference type="InterPro" id="IPR047122">
    <property type="entry name" value="Trans-enoyl_RdTase-like"/>
</dbReference>
<dbReference type="AlphaFoldDB" id="A0A395IH87"/>
<evidence type="ECO:0000313" key="3">
    <source>
        <dbReference type="Proteomes" id="UP000249056"/>
    </source>
</evidence>
<dbReference type="PANTHER" id="PTHR45348">
    <property type="entry name" value="HYPOTHETICAL OXIDOREDUCTASE (EUROFUNG)"/>
    <property type="match status" value="1"/>
</dbReference>
<keyword evidence="1" id="KW-0560">Oxidoreductase</keyword>
<dbReference type="EMBL" id="QKRW01000049">
    <property type="protein sequence ID" value="RAL59692.1"/>
    <property type="molecule type" value="Genomic_DNA"/>
</dbReference>
<dbReference type="OrthoDB" id="10257049at2759"/>
<gene>
    <name evidence="2" type="ORF">DID88_000325</name>
</gene>
<evidence type="ECO:0000313" key="2">
    <source>
        <dbReference type="EMBL" id="RAL59692.1"/>
    </source>
</evidence>
<dbReference type="Gene3D" id="3.40.50.720">
    <property type="entry name" value="NAD(P)-binding Rossmann-like Domain"/>
    <property type="match status" value="1"/>
</dbReference>
<evidence type="ECO:0000256" key="1">
    <source>
        <dbReference type="ARBA" id="ARBA00023002"/>
    </source>
</evidence>
<comment type="caution">
    <text evidence="2">The sequence shown here is derived from an EMBL/GenBank/DDBJ whole genome shotgun (WGS) entry which is preliminary data.</text>
</comment>
<dbReference type="GO" id="GO:0016651">
    <property type="term" value="F:oxidoreductase activity, acting on NAD(P)H"/>
    <property type="evidence" value="ECO:0007669"/>
    <property type="project" value="InterPro"/>
</dbReference>
<dbReference type="Gene3D" id="3.90.180.10">
    <property type="entry name" value="Medium-chain alcohol dehydrogenases, catalytic domain"/>
    <property type="match status" value="1"/>
</dbReference>
<accession>A0A395IH87</accession>
<dbReference type="Proteomes" id="UP000249056">
    <property type="component" value="Unassembled WGS sequence"/>
</dbReference>
<organism evidence="2 3">
    <name type="scientific">Monilinia fructigena</name>
    <dbReference type="NCBI Taxonomy" id="38457"/>
    <lineage>
        <taxon>Eukaryota</taxon>
        <taxon>Fungi</taxon>
        <taxon>Dikarya</taxon>
        <taxon>Ascomycota</taxon>
        <taxon>Pezizomycotina</taxon>
        <taxon>Leotiomycetes</taxon>
        <taxon>Helotiales</taxon>
        <taxon>Sclerotiniaceae</taxon>
        <taxon>Monilinia</taxon>
    </lineage>
</organism>
<evidence type="ECO:0008006" key="4">
    <source>
        <dbReference type="Google" id="ProtNLM"/>
    </source>
</evidence>
<name>A0A395IH87_9HELO</name>
<keyword evidence="3" id="KW-1185">Reference proteome</keyword>
<dbReference type="PANTHER" id="PTHR45348:SF2">
    <property type="entry name" value="ZINC-TYPE ALCOHOL DEHYDROGENASE-LIKE PROTEIN C2E1P3.01"/>
    <property type="match status" value="1"/>
</dbReference>
<sequence>MVPGKRILYSEKLLPRKSRIPCRLRMPQIFQWLMLQLLRLFISCVAFLVQLEKVDQGNEGFSVWGGASSVDAATIQLSNTLGSVAISISRIWYTGQYSVCTTASPKHHEYLKSISAFAAFDYRDAEVVEKVVDAVKSSSVNLTIGVDAITENNTSKLSSDILTATASGTGKLVITLPFPETDAKPEGIETLQTTAARIFTDSPDVGAWFFDGFLKNVLEKKYLVPLPPIEIIKGGISATQEVFDQLKAGLVERNSP</sequence>
<reference evidence="2 3" key="1">
    <citation type="submission" date="2018-06" db="EMBL/GenBank/DDBJ databases">
        <title>Genome Sequence of the Brown Rot Fungal Pathogen Monilinia fructigena.</title>
        <authorList>
            <person name="Landi L."/>
            <person name="De Miccolis Angelini R.M."/>
            <person name="Pollastro S."/>
            <person name="Abate D."/>
            <person name="Faretra F."/>
            <person name="Romanazzi G."/>
        </authorList>
    </citation>
    <scope>NUCLEOTIDE SEQUENCE [LARGE SCALE GENOMIC DNA]</scope>
    <source>
        <strain evidence="2 3">Mfrg269</strain>
    </source>
</reference>
<protein>
    <recommendedName>
        <fullName evidence="4">Alcohol dehydrogenase-like C-terminal domain-containing protein</fullName>
    </recommendedName>
</protein>
<proteinExistence type="predicted"/>